<protein>
    <submittedName>
        <fullName evidence="1">Uncharacterized protein</fullName>
    </submittedName>
</protein>
<dbReference type="AlphaFoldDB" id="A0A2J5HXR2"/>
<name>A0A2J5HXR2_9EURO</name>
<accession>A0A2J5HXR2</accession>
<gene>
    <name evidence="1" type="ORF">BDW42DRAFT_167350</name>
</gene>
<sequence>MLVSSSKKVALMGALMLGLGKGSWGLWSCNLDQHVFPVDTSKFLVHFTSRRDSHIPESGPSSPWVRYSPLPHCRRLMIVVPEGRDNC</sequence>
<evidence type="ECO:0000313" key="2">
    <source>
        <dbReference type="Proteomes" id="UP000235023"/>
    </source>
</evidence>
<dbReference type="EMBL" id="KZ559529">
    <property type="protein sequence ID" value="PLN82190.1"/>
    <property type="molecule type" value="Genomic_DNA"/>
</dbReference>
<dbReference type="Proteomes" id="UP000235023">
    <property type="component" value="Unassembled WGS sequence"/>
</dbReference>
<keyword evidence="2" id="KW-1185">Reference proteome</keyword>
<organism evidence="1 2">
    <name type="scientific">Aspergillus taichungensis</name>
    <dbReference type="NCBI Taxonomy" id="482145"/>
    <lineage>
        <taxon>Eukaryota</taxon>
        <taxon>Fungi</taxon>
        <taxon>Dikarya</taxon>
        <taxon>Ascomycota</taxon>
        <taxon>Pezizomycotina</taxon>
        <taxon>Eurotiomycetes</taxon>
        <taxon>Eurotiomycetidae</taxon>
        <taxon>Eurotiales</taxon>
        <taxon>Aspergillaceae</taxon>
        <taxon>Aspergillus</taxon>
        <taxon>Aspergillus subgen. Circumdati</taxon>
    </lineage>
</organism>
<reference evidence="2" key="1">
    <citation type="submission" date="2017-12" db="EMBL/GenBank/DDBJ databases">
        <authorList>
            <consortium name="DOE Joint Genome Institute"/>
            <person name="Mondo S.J."/>
            <person name="Kjaerbolling I."/>
            <person name="Vesth T.C."/>
            <person name="Frisvad J.C."/>
            <person name="Nybo J.L."/>
            <person name="Theobald S."/>
            <person name="Kuo A."/>
            <person name="Bowyer P."/>
            <person name="Matsuda Y."/>
            <person name="Lyhne E.K."/>
            <person name="Kogle M.E."/>
            <person name="Clum A."/>
            <person name="Lipzen A."/>
            <person name="Salamov A."/>
            <person name="Ngan C.Y."/>
            <person name="Daum C."/>
            <person name="Chiniquy J."/>
            <person name="Barry K."/>
            <person name="LaButti K."/>
            <person name="Haridas S."/>
            <person name="Simmons B.A."/>
            <person name="Magnuson J.K."/>
            <person name="Mortensen U.H."/>
            <person name="Larsen T.O."/>
            <person name="Grigoriev I.V."/>
            <person name="Baker S.E."/>
            <person name="Andersen M.R."/>
            <person name="Nordberg H.P."/>
            <person name="Cantor M.N."/>
            <person name="Hua S.X."/>
        </authorList>
    </citation>
    <scope>NUCLEOTIDE SEQUENCE [LARGE SCALE GENOMIC DNA]</scope>
    <source>
        <strain evidence="2">IBT 19404</strain>
    </source>
</reference>
<proteinExistence type="predicted"/>
<evidence type="ECO:0000313" key="1">
    <source>
        <dbReference type="EMBL" id="PLN82190.1"/>
    </source>
</evidence>
<dbReference type="OrthoDB" id="2827561at2759"/>